<dbReference type="eggNOG" id="COG2130">
    <property type="taxonomic scope" value="Bacteria"/>
</dbReference>
<evidence type="ECO:0000313" key="3">
    <source>
        <dbReference type="EMBL" id="EED36444.1"/>
    </source>
</evidence>
<reference evidence="4" key="1">
    <citation type="journal article" date="2013" name="BMC Microbiol.">
        <title>Taxonomy and evolution of bacteriochlorophyll a-containing members of the OM60/NOR5 clade of marine gammaproteobacteria: description of Luminiphilus syltensis gen. nov., sp. nov., reclassification of Haliea rubra as Pseudohaliea rubra gen. nov., comb. nov., and emendation of Chromatocurvus halotolerans.</title>
        <authorList>
            <person name="Spring S."/>
            <person name="Riedel T."/>
            <person name="Sproer C."/>
            <person name="Yan S."/>
            <person name="Harder J."/>
            <person name="Fuchs B.M."/>
        </authorList>
    </citation>
    <scope>NUCLEOTIDE SEQUENCE [LARGE SCALE GENOMIC DNA]</scope>
    <source>
        <strain evidence="4">NOR51-B</strain>
    </source>
</reference>
<dbReference type="GO" id="GO:0016628">
    <property type="term" value="F:oxidoreductase activity, acting on the CH-CH group of donors, NAD or NADP as acceptor"/>
    <property type="evidence" value="ECO:0007669"/>
    <property type="project" value="InterPro"/>
</dbReference>
<name>B8KSN2_9GAMM</name>
<dbReference type="PANTHER" id="PTHR43205">
    <property type="entry name" value="PROSTAGLANDIN REDUCTASE"/>
    <property type="match status" value="1"/>
</dbReference>
<dbReference type="CDD" id="cd05288">
    <property type="entry name" value="PGDH"/>
    <property type="match status" value="1"/>
</dbReference>
<evidence type="ECO:0000259" key="2">
    <source>
        <dbReference type="SMART" id="SM00829"/>
    </source>
</evidence>
<dbReference type="OrthoDB" id="9805663at2"/>
<dbReference type="InterPro" id="IPR011032">
    <property type="entry name" value="GroES-like_sf"/>
</dbReference>
<evidence type="ECO:0000313" key="4">
    <source>
        <dbReference type="Proteomes" id="UP000004699"/>
    </source>
</evidence>
<keyword evidence="4" id="KW-1185">Reference proteome</keyword>
<dbReference type="InterPro" id="IPR041694">
    <property type="entry name" value="ADH_N_2"/>
</dbReference>
<dbReference type="Proteomes" id="UP000004699">
    <property type="component" value="Unassembled WGS sequence"/>
</dbReference>
<dbReference type="InterPro" id="IPR036291">
    <property type="entry name" value="NAD(P)-bd_dom_sf"/>
</dbReference>
<dbReference type="InterPro" id="IPR020843">
    <property type="entry name" value="ER"/>
</dbReference>
<dbReference type="FunFam" id="3.40.50.720:FF:000121">
    <property type="entry name" value="Prostaglandin reductase 2"/>
    <property type="match status" value="1"/>
</dbReference>
<dbReference type="InterPro" id="IPR013149">
    <property type="entry name" value="ADH-like_C"/>
</dbReference>
<dbReference type="EMBL" id="DS999411">
    <property type="protein sequence ID" value="EED36444.1"/>
    <property type="molecule type" value="Genomic_DNA"/>
</dbReference>
<dbReference type="SMART" id="SM00829">
    <property type="entry name" value="PKS_ER"/>
    <property type="match status" value="1"/>
</dbReference>
<evidence type="ECO:0000256" key="1">
    <source>
        <dbReference type="ARBA" id="ARBA00023002"/>
    </source>
</evidence>
<organism evidence="3 4">
    <name type="scientific">Luminiphilus syltensis NOR5-1B</name>
    <dbReference type="NCBI Taxonomy" id="565045"/>
    <lineage>
        <taxon>Bacteria</taxon>
        <taxon>Pseudomonadati</taxon>
        <taxon>Pseudomonadota</taxon>
        <taxon>Gammaproteobacteria</taxon>
        <taxon>Cellvibrionales</taxon>
        <taxon>Halieaceae</taxon>
        <taxon>Luminiphilus</taxon>
    </lineage>
</organism>
<dbReference type="Pfam" id="PF16884">
    <property type="entry name" value="ADH_N_2"/>
    <property type="match status" value="1"/>
</dbReference>
<dbReference type="RefSeq" id="WP_009021187.1">
    <property type="nucleotide sequence ID" value="NZ_DS999411.1"/>
</dbReference>
<feature type="domain" description="Enoyl reductase (ER)" evidence="2">
    <location>
        <begin position="13"/>
        <end position="332"/>
    </location>
</feature>
<dbReference type="HOGENOM" id="CLU_026673_29_2_6"/>
<sequence length="335" mass="36288">MPKAVVLARYPQGEIAEEDFAVAEVPMPAVEEGFFLIKNRLFSLDAGFRAWMNEGAGDNYLEGMKLNEPVQSIVLGEVIESRHPDYPVGAIVNARTAWEEFSVLDGSDLTSILETTPGVPLHEYMSTLGPTGVTAWIGLMEVGKPQRGDTVVVSAAGGAVGTVVGQLAKAEGCYTVGLTSSAAKAKWLVEEVGYDAAISREESPDLDAALKQALPEGIDLFFDNVGGAALNTVMGQLRENARLVLCGAISQYEAEAPDPVTNCWELITKRARMEGFMFSDYIDQFPAIMDDLGRRLKKGELKGFDQQYHGIEKTPQAFCDMMHGNARGKCLVTLD</sequence>
<dbReference type="Pfam" id="PF00107">
    <property type="entry name" value="ADH_zinc_N"/>
    <property type="match status" value="1"/>
</dbReference>
<dbReference type="AlphaFoldDB" id="B8KSN2"/>
<dbReference type="SUPFAM" id="SSF50129">
    <property type="entry name" value="GroES-like"/>
    <property type="match status" value="1"/>
</dbReference>
<dbReference type="Gene3D" id="3.40.50.720">
    <property type="entry name" value="NAD(P)-binding Rossmann-like Domain"/>
    <property type="match status" value="1"/>
</dbReference>
<dbReference type="PANTHER" id="PTHR43205:SF7">
    <property type="entry name" value="PROSTAGLANDIN REDUCTASE 1"/>
    <property type="match status" value="1"/>
</dbReference>
<dbReference type="InterPro" id="IPR045010">
    <property type="entry name" value="MDR_fam"/>
</dbReference>
<gene>
    <name evidence="3" type="ORF">NOR51B_2395</name>
</gene>
<proteinExistence type="predicted"/>
<dbReference type="SUPFAM" id="SSF51735">
    <property type="entry name" value="NAD(P)-binding Rossmann-fold domains"/>
    <property type="match status" value="1"/>
</dbReference>
<protein>
    <submittedName>
        <fullName evidence="3">Alcohol dehydrogenase, zinc-binding domain protein</fullName>
    </submittedName>
</protein>
<dbReference type="Gene3D" id="3.90.180.10">
    <property type="entry name" value="Medium-chain alcohol dehydrogenases, catalytic domain"/>
    <property type="match status" value="1"/>
</dbReference>
<keyword evidence="1" id="KW-0560">Oxidoreductase</keyword>
<accession>B8KSN2</accession>